<dbReference type="InterPro" id="IPR036388">
    <property type="entry name" value="WH-like_DNA-bd_sf"/>
</dbReference>
<dbReference type="CDD" id="cd00038">
    <property type="entry name" value="CAP_ED"/>
    <property type="match status" value="1"/>
</dbReference>
<dbReference type="EMBL" id="FNNJ01000006">
    <property type="protein sequence ID" value="SDX52710.1"/>
    <property type="molecule type" value="Genomic_DNA"/>
</dbReference>
<dbReference type="PANTHER" id="PTHR24567:SF26">
    <property type="entry name" value="REGULATORY PROTEIN YEIL"/>
    <property type="match status" value="1"/>
</dbReference>
<dbReference type="GO" id="GO:0005829">
    <property type="term" value="C:cytosol"/>
    <property type="evidence" value="ECO:0007669"/>
    <property type="project" value="TreeGrafter"/>
</dbReference>
<dbReference type="InterPro" id="IPR018490">
    <property type="entry name" value="cNMP-bd_dom_sf"/>
</dbReference>
<dbReference type="Pfam" id="PF00027">
    <property type="entry name" value="cNMP_binding"/>
    <property type="match status" value="1"/>
</dbReference>
<keyword evidence="1" id="KW-0805">Transcription regulation</keyword>
<protein>
    <submittedName>
        <fullName evidence="6">CRP/FNR family transcriptional regulator, anaerobic regulatory protein</fullName>
    </submittedName>
</protein>
<proteinExistence type="predicted"/>
<dbReference type="GO" id="GO:0003677">
    <property type="term" value="F:DNA binding"/>
    <property type="evidence" value="ECO:0007669"/>
    <property type="project" value="UniProtKB-KW"/>
</dbReference>
<dbReference type="PANTHER" id="PTHR24567">
    <property type="entry name" value="CRP FAMILY TRANSCRIPTIONAL REGULATORY PROTEIN"/>
    <property type="match status" value="1"/>
</dbReference>
<feature type="domain" description="Cyclic nucleotide-binding" evidence="4">
    <location>
        <begin position="38"/>
        <end position="105"/>
    </location>
</feature>
<dbReference type="PROSITE" id="PS50042">
    <property type="entry name" value="CNMP_BINDING_3"/>
    <property type="match status" value="1"/>
</dbReference>
<reference evidence="6 7" key="1">
    <citation type="submission" date="2016-10" db="EMBL/GenBank/DDBJ databases">
        <authorList>
            <person name="de Groot N.N."/>
        </authorList>
    </citation>
    <scope>NUCLEOTIDE SEQUENCE [LARGE SCALE GENOMIC DNA]</scope>
    <source>
        <strain evidence="6 7">DSM 24956</strain>
    </source>
</reference>
<evidence type="ECO:0000259" key="5">
    <source>
        <dbReference type="PROSITE" id="PS51063"/>
    </source>
</evidence>
<dbReference type="Gene3D" id="2.60.120.10">
    <property type="entry name" value="Jelly Rolls"/>
    <property type="match status" value="1"/>
</dbReference>
<dbReference type="GO" id="GO:0003700">
    <property type="term" value="F:DNA-binding transcription factor activity"/>
    <property type="evidence" value="ECO:0007669"/>
    <property type="project" value="TreeGrafter"/>
</dbReference>
<name>A0A1H3CFA0_9FLAO</name>
<dbReference type="InterPro" id="IPR014710">
    <property type="entry name" value="RmlC-like_jellyroll"/>
</dbReference>
<dbReference type="Gene3D" id="1.10.10.10">
    <property type="entry name" value="Winged helix-like DNA-binding domain superfamily/Winged helix DNA-binding domain"/>
    <property type="match status" value="1"/>
</dbReference>
<dbReference type="Pfam" id="PF13545">
    <property type="entry name" value="HTH_Crp_2"/>
    <property type="match status" value="1"/>
</dbReference>
<dbReference type="AlphaFoldDB" id="A0A1H3CFA0"/>
<dbReference type="STRING" id="762486.SAMN05444411_106147"/>
<dbReference type="SUPFAM" id="SSF51206">
    <property type="entry name" value="cAMP-binding domain-like"/>
    <property type="match status" value="1"/>
</dbReference>
<dbReference type="PROSITE" id="PS51063">
    <property type="entry name" value="HTH_CRP_2"/>
    <property type="match status" value="1"/>
</dbReference>
<evidence type="ECO:0000256" key="1">
    <source>
        <dbReference type="ARBA" id="ARBA00023015"/>
    </source>
</evidence>
<evidence type="ECO:0000259" key="4">
    <source>
        <dbReference type="PROSITE" id="PS50042"/>
    </source>
</evidence>
<sequence length="239" mass="27906">MLLRSFFIFLNLLSTVSCNSLYMNSGKDLIREKLNDYYAQIFEEELIEDIVNNSFIRNIKSGQLLLDIGDSMTHIPLILSGAVKIIREDKNGDEIALYFLERGDTCAISFINCINRSKSMFRGLTEKDTEGVFIPVEKVDEWLIKYETWRHFIIDSYHMRLIEMVESIDSLAFMKLDDRLLKYLTDKVKIMQSNTLIITHQEIADDINTSRVVVSRLLKQLENEGKIQIRRNRIIIDNI</sequence>
<evidence type="ECO:0000256" key="2">
    <source>
        <dbReference type="ARBA" id="ARBA00023125"/>
    </source>
</evidence>
<dbReference type="Proteomes" id="UP000199595">
    <property type="component" value="Unassembled WGS sequence"/>
</dbReference>
<evidence type="ECO:0000313" key="6">
    <source>
        <dbReference type="EMBL" id="SDX52710.1"/>
    </source>
</evidence>
<dbReference type="SMART" id="SM00419">
    <property type="entry name" value="HTH_CRP"/>
    <property type="match status" value="1"/>
</dbReference>
<dbReference type="InterPro" id="IPR036390">
    <property type="entry name" value="WH_DNA-bd_sf"/>
</dbReference>
<gene>
    <name evidence="6" type="ORF">SAMN05444411_106147</name>
</gene>
<dbReference type="PROSITE" id="PS51257">
    <property type="entry name" value="PROKAR_LIPOPROTEIN"/>
    <property type="match status" value="1"/>
</dbReference>
<evidence type="ECO:0000256" key="3">
    <source>
        <dbReference type="ARBA" id="ARBA00023163"/>
    </source>
</evidence>
<keyword evidence="7" id="KW-1185">Reference proteome</keyword>
<feature type="domain" description="HTH crp-type" evidence="5">
    <location>
        <begin position="174"/>
        <end position="239"/>
    </location>
</feature>
<accession>A0A1H3CFA0</accession>
<organism evidence="6 7">
    <name type="scientific">Lutibacter oricola</name>
    <dbReference type="NCBI Taxonomy" id="762486"/>
    <lineage>
        <taxon>Bacteria</taxon>
        <taxon>Pseudomonadati</taxon>
        <taxon>Bacteroidota</taxon>
        <taxon>Flavobacteriia</taxon>
        <taxon>Flavobacteriales</taxon>
        <taxon>Flavobacteriaceae</taxon>
        <taxon>Lutibacter</taxon>
    </lineage>
</organism>
<dbReference type="SUPFAM" id="SSF46785">
    <property type="entry name" value="Winged helix' DNA-binding domain"/>
    <property type="match status" value="1"/>
</dbReference>
<keyword evidence="2" id="KW-0238">DNA-binding</keyword>
<dbReference type="InterPro" id="IPR000595">
    <property type="entry name" value="cNMP-bd_dom"/>
</dbReference>
<keyword evidence="3" id="KW-0804">Transcription</keyword>
<dbReference type="InterPro" id="IPR012318">
    <property type="entry name" value="HTH_CRP"/>
</dbReference>
<evidence type="ECO:0000313" key="7">
    <source>
        <dbReference type="Proteomes" id="UP000199595"/>
    </source>
</evidence>
<dbReference type="InterPro" id="IPR050397">
    <property type="entry name" value="Env_Response_Regulators"/>
</dbReference>